<dbReference type="EMBL" id="JBGBPY010000001">
    <property type="protein sequence ID" value="MEY2184249.1"/>
    <property type="molecule type" value="Genomic_DNA"/>
</dbReference>
<sequence>MTELSEGPRRVVLDGSAHTYSPWTVPAETAPRGDFVKFVVILVLVREAFACADFDLLDLHVRDLYTLLPCIAQLDWVRPDVDLLLQCIEDMMARSRWGPSRVEIDWKVFRSQVENPQPWDGHPPWIVSTRGERAESRSNQLLRRPVPLFEGIEPLAEYVRPQEDEVPQIQTRRGDSFWDRLINRMESLPSKRESP</sequence>
<accession>A0ABV4AWY7</accession>
<evidence type="ECO:0000313" key="2">
    <source>
        <dbReference type="Proteomes" id="UP001562159"/>
    </source>
</evidence>
<dbReference type="Proteomes" id="UP001562159">
    <property type="component" value="Unassembled WGS sequence"/>
</dbReference>
<comment type="caution">
    <text evidence="1">The sequence shown here is derived from an EMBL/GenBank/DDBJ whole genome shotgun (WGS) entry which is preliminary data.</text>
</comment>
<evidence type="ECO:0000313" key="1">
    <source>
        <dbReference type="EMBL" id="MEY2184249.1"/>
    </source>
</evidence>
<gene>
    <name evidence="1" type="ORF">AB7878_17690</name>
</gene>
<reference evidence="1 2" key="1">
    <citation type="submission" date="2024-07" db="EMBL/GenBank/DDBJ databases">
        <title>Molecular mechanisms and environmental adaptations of flagellar loss and biofilm growth of Rhodanobacter under environmental stress.</title>
        <authorList>
            <person name="Chen M."/>
        </authorList>
    </citation>
    <scope>NUCLEOTIDE SEQUENCE [LARGE SCALE GENOMIC DNA]</scope>
    <source>
        <strain evidence="1 2">RS22</strain>
    </source>
</reference>
<proteinExistence type="predicted"/>
<protein>
    <submittedName>
        <fullName evidence="1">Uncharacterized protein</fullName>
    </submittedName>
</protein>
<name>A0ABV4AWY7_9GAMM</name>
<organism evidence="1 2">
    <name type="scientific">Rhodanobacter humi</name>
    <dbReference type="NCBI Taxonomy" id="1888173"/>
    <lineage>
        <taxon>Bacteria</taxon>
        <taxon>Pseudomonadati</taxon>
        <taxon>Pseudomonadota</taxon>
        <taxon>Gammaproteobacteria</taxon>
        <taxon>Lysobacterales</taxon>
        <taxon>Rhodanobacteraceae</taxon>
        <taxon>Rhodanobacter</taxon>
    </lineage>
</organism>
<keyword evidence="2" id="KW-1185">Reference proteome</keyword>